<dbReference type="AlphaFoldDB" id="Q6ILA8"/>
<accession>Q6ILA8</accession>
<organism evidence="1">
    <name type="scientific">Drosophila melanogaster</name>
    <name type="common">Fruit fly</name>
    <dbReference type="NCBI Taxonomy" id="7227"/>
    <lineage>
        <taxon>Eukaryota</taxon>
        <taxon>Metazoa</taxon>
        <taxon>Ecdysozoa</taxon>
        <taxon>Arthropoda</taxon>
        <taxon>Hexapoda</taxon>
        <taxon>Insecta</taxon>
        <taxon>Pterygota</taxon>
        <taxon>Neoptera</taxon>
        <taxon>Endopterygota</taxon>
        <taxon>Diptera</taxon>
        <taxon>Brachycera</taxon>
        <taxon>Muscomorpha</taxon>
        <taxon>Ephydroidea</taxon>
        <taxon>Drosophilidae</taxon>
        <taxon>Drosophila</taxon>
        <taxon>Sophophora</taxon>
    </lineage>
</organism>
<dbReference type="EMBL" id="BK002108">
    <property type="protein sequence ID" value="DAA02953.1"/>
    <property type="molecule type" value="Genomic_DNA"/>
</dbReference>
<sequence length="164" mass="17549">MLLPRSSGHGVAFLIHVLVSGGEENKYICHLSPGCGLDGPPVAVAEEHTSCSDWWPLVAHPAHCGPALNSGFPVQIATISFCDNEPSRRQGQPAGCCGVLVQNGYGDPHNARPIYHFGILSDSDSESESKIGIALNSFPASVPHLHQDGTRSGHQFIHSHYHNK</sequence>
<proteinExistence type="predicted"/>
<evidence type="ECO:0000313" key="1">
    <source>
        <dbReference type="EMBL" id="DAA02953.1"/>
    </source>
</evidence>
<protein>
    <submittedName>
        <fullName evidence="1">HDC09884</fullName>
    </submittedName>
</protein>
<name>Q6ILA8_DROME</name>
<reference evidence="1" key="1">
    <citation type="journal article" date="2003" name="Genome Biol.">
        <title>An integrated gene annotation and transcriptional profiling approach towards the full gene content of the Drosophila genome.</title>
        <authorList>
            <person name="Hild M."/>
            <person name="Beckmann B."/>
            <person name="Haas S.A."/>
            <person name="Koch B."/>
            <person name="Solovyev V."/>
            <person name="Busold C."/>
            <person name="Fellenberg K."/>
            <person name="Boutros M."/>
            <person name="Vingron M."/>
            <person name="Sauer F."/>
            <person name="Hoheisel J.D."/>
            <person name="Paro R."/>
        </authorList>
    </citation>
    <scope>NUCLEOTIDE SEQUENCE</scope>
</reference>
<gene>
    <name evidence="1" type="ORF">HDC09884</name>
</gene>